<name>A0A5C6APE3_9BACT</name>
<dbReference type="SUPFAM" id="SSF111369">
    <property type="entry name" value="HlyD-like secretion proteins"/>
    <property type="match status" value="1"/>
</dbReference>
<keyword evidence="4" id="KW-1185">Reference proteome</keyword>
<feature type="transmembrane region" description="Helical" evidence="2">
    <location>
        <begin position="381"/>
        <end position="399"/>
    </location>
</feature>
<dbReference type="AlphaFoldDB" id="A0A5C6APE3"/>
<proteinExistence type="predicted"/>
<accession>A0A5C6APE3</accession>
<dbReference type="EMBL" id="SJPM01000002">
    <property type="protein sequence ID" value="TWU01377.1"/>
    <property type="molecule type" value="Genomic_DNA"/>
</dbReference>
<keyword evidence="2" id="KW-1133">Transmembrane helix</keyword>
<feature type="coiled-coil region" evidence="1">
    <location>
        <begin position="487"/>
        <end position="540"/>
    </location>
</feature>
<organism evidence="3 4">
    <name type="scientific">Neorhodopirellula pilleata</name>
    <dbReference type="NCBI Taxonomy" id="2714738"/>
    <lineage>
        <taxon>Bacteria</taxon>
        <taxon>Pseudomonadati</taxon>
        <taxon>Planctomycetota</taxon>
        <taxon>Planctomycetia</taxon>
        <taxon>Pirellulales</taxon>
        <taxon>Pirellulaceae</taxon>
        <taxon>Neorhodopirellula</taxon>
    </lineage>
</organism>
<dbReference type="GO" id="GO:0016020">
    <property type="term" value="C:membrane"/>
    <property type="evidence" value="ECO:0007669"/>
    <property type="project" value="InterPro"/>
</dbReference>
<feature type="transmembrane region" description="Helical" evidence="2">
    <location>
        <begin position="144"/>
        <end position="164"/>
    </location>
</feature>
<keyword evidence="2" id="KW-0812">Transmembrane</keyword>
<evidence type="ECO:0000313" key="4">
    <source>
        <dbReference type="Proteomes" id="UP000316213"/>
    </source>
</evidence>
<dbReference type="GO" id="GO:0031293">
    <property type="term" value="P:membrane protein intracellular domain proteolysis"/>
    <property type="evidence" value="ECO:0007669"/>
    <property type="project" value="TreeGrafter"/>
</dbReference>
<sequence length="705" mass="76690">MSSLGDNAAAVPGLPELMPLRRGLCLHHRRESTQVVLEDNVRSKFYRLGAVEALFIQNLIENGSTAHAFSNASQVDASFTIENAVGLCKWLAINELTAANSANGGTTPDRPAKGASTPNPFALAFFWKIPIVNPDQWLQTLVRYFGWLFCSQALLLGLACFLLGVLQTSGNWAEFSNSYENLFTPWRGLTLALAWLVLKVIHETAHGATCRRYGGEVNEAGFAMILLMPIAYVNVTSSWRFASRWQRLHVTLAGVAAELFIAGLALIAWNLCDSLPLKQAATDVVLLATVSSLLFNLNPLLKFDGYFALADATGIDNLYSFGQRYAQYFGNRYILGLDAEVPTLPGSRPAWIKLYGLSAAVYRVFTISGLLIAAAALFKGAGIAIAIAGGFSFIVRPLWTLANHLWKLHGESELSLARLAVRLGLLVSLVFGAMWFAPVSFTWTAPAIVQYDPPAVLRSRSAGFIAALHARDGQPVVEGQTIVTLRNDELELELAGLRKELAQTDQEILAAQWNADSSKLGDAQSRRAGLVEQVEELQIQVDSMAIRAPNSGTLVARNLHLLLETYVEAGQELAVVGREDSKRLKVSIAQIDVKQAAEWINHPLRIVVDDAPSITASFSRIETRADDSSPDDSLLATNGGSLPAVPSAEGAVHLMEPRVNAYIRLTAAQALQLRSGKRAYVSIGNSQQTLGGIIYQHCFDFIDSF</sequence>
<dbReference type="Proteomes" id="UP000316213">
    <property type="component" value="Unassembled WGS sequence"/>
</dbReference>
<keyword evidence="1" id="KW-0175">Coiled coil</keyword>
<dbReference type="GO" id="GO:0004222">
    <property type="term" value="F:metalloendopeptidase activity"/>
    <property type="evidence" value="ECO:0007669"/>
    <property type="project" value="InterPro"/>
</dbReference>
<dbReference type="CDD" id="cd05709">
    <property type="entry name" value="S2P-M50"/>
    <property type="match status" value="1"/>
</dbReference>
<keyword evidence="2" id="KW-0472">Membrane</keyword>
<feature type="transmembrane region" description="Helical" evidence="2">
    <location>
        <begin position="184"/>
        <end position="201"/>
    </location>
</feature>
<feature type="transmembrane region" description="Helical" evidence="2">
    <location>
        <begin position="419"/>
        <end position="437"/>
    </location>
</feature>
<feature type="transmembrane region" description="Helical" evidence="2">
    <location>
        <begin position="222"/>
        <end position="242"/>
    </location>
</feature>
<dbReference type="PANTHER" id="PTHR13325:SF3">
    <property type="entry name" value="MEMBRANE-BOUND TRANSCRIPTION FACTOR SITE-2 PROTEASE"/>
    <property type="match status" value="1"/>
</dbReference>
<comment type="caution">
    <text evidence="3">The sequence shown here is derived from an EMBL/GenBank/DDBJ whole genome shotgun (WGS) entry which is preliminary data.</text>
</comment>
<reference evidence="3 4" key="1">
    <citation type="submission" date="2019-02" db="EMBL/GenBank/DDBJ databases">
        <title>Deep-cultivation of Planctomycetes and their phenomic and genomic characterization uncovers novel biology.</title>
        <authorList>
            <person name="Wiegand S."/>
            <person name="Jogler M."/>
            <person name="Boedeker C."/>
            <person name="Pinto D."/>
            <person name="Vollmers J."/>
            <person name="Rivas-Marin E."/>
            <person name="Kohn T."/>
            <person name="Peeters S.H."/>
            <person name="Heuer A."/>
            <person name="Rast P."/>
            <person name="Oberbeckmann S."/>
            <person name="Bunk B."/>
            <person name="Jeske O."/>
            <person name="Meyerdierks A."/>
            <person name="Storesund J.E."/>
            <person name="Kallscheuer N."/>
            <person name="Luecker S."/>
            <person name="Lage O.M."/>
            <person name="Pohl T."/>
            <person name="Merkel B.J."/>
            <person name="Hornburger P."/>
            <person name="Mueller R.-W."/>
            <person name="Bruemmer F."/>
            <person name="Labrenz M."/>
            <person name="Spormann A.M."/>
            <person name="Op Den Camp H."/>
            <person name="Overmann J."/>
            <person name="Amann R."/>
            <person name="Jetten M.S.M."/>
            <person name="Mascher T."/>
            <person name="Medema M.H."/>
            <person name="Devos D.P."/>
            <person name="Kaster A.-K."/>
            <person name="Ovreas L."/>
            <person name="Rohde M."/>
            <person name="Galperin M.Y."/>
            <person name="Jogler C."/>
        </authorList>
    </citation>
    <scope>NUCLEOTIDE SEQUENCE [LARGE SCALE GENOMIC DNA]</scope>
    <source>
        <strain evidence="3 4">Pla100</strain>
    </source>
</reference>
<feature type="transmembrane region" description="Helical" evidence="2">
    <location>
        <begin position="354"/>
        <end position="374"/>
    </location>
</feature>
<dbReference type="InterPro" id="IPR001193">
    <property type="entry name" value="MBTPS2"/>
</dbReference>
<evidence type="ECO:0000313" key="3">
    <source>
        <dbReference type="EMBL" id="TWU01377.1"/>
    </source>
</evidence>
<evidence type="ECO:0000256" key="2">
    <source>
        <dbReference type="SAM" id="Phobius"/>
    </source>
</evidence>
<dbReference type="PANTHER" id="PTHR13325">
    <property type="entry name" value="PROTEASE M50 MEMBRANE-BOUND TRANSCRIPTION FACTOR SITE 2 PROTEASE"/>
    <property type="match status" value="1"/>
</dbReference>
<feature type="transmembrane region" description="Helical" evidence="2">
    <location>
        <begin position="248"/>
        <end position="272"/>
    </location>
</feature>
<dbReference type="GO" id="GO:0005737">
    <property type="term" value="C:cytoplasm"/>
    <property type="evidence" value="ECO:0007669"/>
    <property type="project" value="TreeGrafter"/>
</dbReference>
<protein>
    <submittedName>
        <fullName evidence="3">Peptidase family M50</fullName>
    </submittedName>
</protein>
<dbReference type="RefSeq" id="WP_197167721.1">
    <property type="nucleotide sequence ID" value="NZ_SJPM01000002.1"/>
</dbReference>
<gene>
    <name evidence="3" type="ORF">Pla100_11040</name>
</gene>
<evidence type="ECO:0000256" key="1">
    <source>
        <dbReference type="SAM" id="Coils"/>
    </source>
</evidence>